<dbReference type="Gene3D" id="1.10.10.60">
    <property type="entry name" value="Homeodomain-like"/>
    <property type="match status" value="1"/>
</dbReference>
<evidence type="ECO:0000313" key="8">
    <source>
        <dbReference type="Proteomes" id="UP000518300"/>
    </source>
</evidence>
<dbReference type="GO" id="GO:0000976">
    <property type="term" value="F:transcription cis-regulatory region binding"/>
    <property type="evidence" value="ECO:0007669"/>
    <property type="project" value="TreeGrafter"/>
</dbReference>
<dbReference type="SUPFAM" id="SSF48498">
    <property type="entry name" value="Tetracyclin repressor-like, C-terminal domain"/>
    <property type="match status" value="1"/>
</dbReference>
<dbReference type="Pfam" id="PF16859">
    <property type="entry name" value="TetR_C_11"/>
    <property type="match status" value="1"/>
</dbReference>
<keyword evidence="1" id="KW-0805">Transcription regulation</keyword>
<evidence type="ECO:0000256" key="1">
    <source>
        <dbReference type="ARBA" id="ARBA00023015"/>
    </source>
</evidence>
<proteinExistence type="predicted"/>
<dbReference type="PANTHER" id="PTHR30055">
    <property type="entry name" value="HTH-TYPE TRANSCRIPTIONAL REGULATOR RUTR"/>
    <property type="match status" value="1"/>
</dbReference>
<comment type="caution">
    <text evidence="7">The sequence shown here is derived from an EMBL/GenBank/DDBJ whole genome shotgun (WGS) entry which is preliminary data.</text>
</comment>
<dbReference type="InterPro" id="IPR001647">
    <property type="entry name" value="HTH_TetR"/>
</dbReference>
<dbReference type="InterPro" id="IPR023772">
    <property type="entry name" value="DNA-bd_HTH_TetR-type_CS"/>
</dbReference>
<keyword evidence="3" id="KW-0804">Transcription</keyword>
<feature type="domain" description="HTH tetR-type" evidence="6">
    <location>
        <begin position="41"/>
        <end position="101"/>
    </location>
</feature>
<feature type="region of interest" description="Disordered" evidence="5">
    <location>
        <begin position="1"/>
        <end position="42"/>
    </location>
</feature>
<dbReference type="PROSITE" id="PS01081">
    <property type="entry name" value="HTH_TETR_1"/>
    <property type="match status" value="1"/>
</dbReference>
<evidence type="ECO:0000259" key="6">
    <source>
        <dbReference type="PROSITE" id="PS50977"/>
    </source>
</evidence>
<dbReference type="AlphaFoldDB" id="A0A848LJD3"/>
<evidence type="ECO:0000313" key="7">
    <source>
        <dbReference type="EMBL" id="NMO17841.1"/>
    </source>
</evidence>
<dbReference type="PANTHER" id="PTHR30055:SF148">
    <property type="entry name" value="TETR-FAMILY TRANSCRIPTIONAL REGULATOR"/>
    <property type="match status" value="1"/>
</dbReference>
<protein>
    <submittedName>
        <fullName evidence="7">TetR/AcrR family transcriptional regulator</fullName>
    </submittedName>
</protein>
<dbReference type="PROSITE" id="PS50977">
    <property type="entry name" value="HTH_TETR_2"/>
    <property type="match status" value="1"/>
</dbReference>
<feature type="DNA-binding region" description="H-T-H motif" evidence="4">
    <location>
        <begin position="64"/>
        <end position="83"/>
    </location>
</feature>
<dbReference type="GO" id="GO:0003700">
    <property type="term" value="F:DNA-binding transcription factor activity"/>
    <property type="evidence" value="ECO:0007669"/>
    <property type="project" value="TreeGrafter"/>
</dbReference>
<dbReference type="InterPro" id="IPR009057">
    <property type="entry name" value="Homeodomain-like_sf"/>
</dbReference>
<sequence length="226" mass="24495">MERRRLVSRSPARSSASAPEALPVPEPEANIRRRPGRPRSEEAHGAILDAAIELIREVGYDALTMDAIAARAGVGKATVYRRWTTKEALAAEAIERIMRAIPVPDTGSTEGDLRKMMRDALGMYRDPSTGALLSGFVAAMARSELIASTIRTGFVGVRREALRKVLERGVARGELQKGLDLDLALDLLGGPLFYRFLITGGPVDERLARGVVDAVLRAFAPKSSHP</sequence>
<dbReference type="Gene3D" id="1.10.357.10">
    <property type="entry name" value="Tetracycline Repressor, domain 2"/>
    <property type="match status" value="1"/>
</dbReference>
<dbReference type="PRINTS" id="PR00455">
    <property type="entry name" value="HTHTETR"/>
</dbReference>
<name>A0A848LJD3_9BACT</name>
<feature type="compositionally biased region" description="Low complexity" evidence="5">
    <location>
        <begin position="8"/>
        <end position="23"/>
    </location>
</feature>
<dbReference type="InterPro" id="IPR036271">
    <property type="entry name" value="Tet_transcr_reg_TetR-rel_C_sf"/>
</dbReference>
<dbReference type="SUPFAM" id="SSF46689">
    <property type="entry name" value="Homeodomain-like"/>
    <property type="match status" value="1"/>
</dbReference>
<reference evidence="7 8" key="1">
    <citation type="submission" date="2020-04" db="EMBL/GenBank/DDBJ databases">
        <title>Draft genome of Pyxidicoccus fallax type strain.</title>
        <authorList>
            <person name="Whitworth D.E."/>
        </authorList>
    </citation>
    <scope>NUCLEOTIDE SEQUENCE [LARGE SCALE GENOMIC DNA]</scope>
    <source>
        <strain evidence="7 8">DSM 14698</strain>
    </source>
</reference>
<keyword evidence="8" id="KW-1185">Reference proteome</keyword>
<organism evidence="7 8">
    <name type="scientific">Pyxidicoccus fallax</name>
    <dbReference type="NCBI Taxonomy" id="394095"/>
    <lineage>
        <taxon>Bacteria</taxon>
        <taxon>Pseudomonadati</taxon>
        <taxon>Myxococcota</taxon>
        <taxon>Myxococcia</taxon>
        <taxon>Myxococcales</taxon>
        <taxon>Cystobacterineae</taxon>
        <taxon>Myxococcaceae</taxon>
        <taxon>Pyxidicoccus</taxon>
    </lineage>
</organism>
<evidence type="ECO:0000256" key="2">
    <source>
        <dbReference type="ARBA" id="ARBA00023125"/>
    </source>
</evidence>
<dbReference type="Pfam" id="PF00440">
    <property type="entry name" value="TetR_N"/>
    <property type="match status" value="1"/>
</dbReference>
<evidence type="ECO:0000256" key="3">
    <source>
        <dbReference type="ARBA" id="ARBA00023163"/>
    </source>
</evidence>
<dbReference type="Proteomes" id="UP000518300">
    <property type="component" value="Unassembled WGS sequence"/>
</dbReference>
<dbReference type="InterPro" id="IPR011075">
    <property type="entry name" value="TetR_C"/>
</dbReference>
<accession>A0A848LJD3</accession>
<dbReference type="InterPro" id="IPR050109">
    <property type="entry name" value="HTH-type_TetR-like_transc_reg"/>
</dbReference>
<evidence type="ECO:0000256" key="5">
    <source>
        <dbReference type="SAM" id="MobiDB-lite"/>
    </source>
</evidence>
<evidence type="ECO:0000256" key="4">
    <source>
        <dbReference type="PROSITE-ProRule" id="PRU00335"/>
    </source>
</evidence>
<dbReference type="EMBL" id="JABBJJ010000112">
    <property type="protein sequence ID" value="NMO17841.1"/>
    <property type="molecule type" value="Genomic_DNA"/>
</dbReference>
<dbReference type="RefSeq" id="WP_169347121.1">
    <property type="nucleotide sequence ID" value="NZ_JABBJJ010000112.1"/>
</dbReference>
<keyword evidence="2 4" id="KW-0238">DNA-binding</keyword>
<gene>
    <name evidence="7" type="ORF">HG543_23720</name>
</gene>